<dbReference type="InterPro" id="IPR016181">
    <property type="entry name" value="Acyl_CoA_acyltransferase"/>
</dbReference>
<dbReference type="SUPFAM" id="SSF55729">
    <property type="entry name" value="Acyl-CoA N-acyltransferases (Nat)"/>
    <property type="match status" value="1"/>
</dbReference>
<dbReference type="InterPro" id="IPR000182">
    <property type="entry name" value="GNAT_dom"/>
</dbReference>
<dbReference type="Gene3D" id="3.40.630.30">
    <property type="match status" value="1"/>
</dbReference>
<dbReference type="RefSeq" id="WP_155701105.1">
    <property type="nucleotide sequence ID" value="NZ_CP034235.1"/>
</dbReference>
<dbReference type="AlphaFoldDB" id="A0A6B8RJR4"/>
<evidence type="ECO:0000313" key="3">
    <source>
        <dbReference type="Proteomes" id="UP000426246"/>
    </source>
</evidence>
<dbReference type="Proteomes" id="UP000426246">
    <property type="component" value="Chromosome"/>
</dbReference>
<evidence type="ECO:0000313" key="2">
    <source>
        <dbReference type="EMBL" id="QGQ96067.1"/>
    </source>
</evidence>
<evidence type="ECO:0000259" key="1">
    <source>
        <dbReference type="PROSITE" id="PS51186"/>
    </source>
</evidence>
<organism evidence="2 3">
    <name type="scientific">Paenibacillus psychroresistens</name>
    <dbReference type="NCBI Taxonomy" id="1778678"/>
    <lineage>
        <taxon>Bacteria</taxon>
        <taxon>Bacillati</taxon>
        <taxon>Bacillota</taxon>
        <taxon>Bacilli</taxon>
        <taxon>Bacillales</taxon>
        <taxon>Paenibacillaceae</taxon>
        <taxon>Paenibacillus</taxon>
    </lineage>
</organism>
<gene>
    <name evidence="2" type="ORF">EHS13_14870</name>
</gene>
<keyword evidence="2" id="KW-0808">Transferase</keyword>
<accession>A0A6B8RJR4</accession>
<sequence>MTIKQLVSEEEWTLAFPVMKELRMHLTLQSFIETVNQMTNEGYKLFAIYENNEIVGLSGIIFRTNFYYGKHVFVYDLVTTSSVRSKGYGTKLLNYVHQLSKEQDCKVVALESAFSNINAHKFYQMQMGYEKFCYSFKKIL</sequence>
<reference evidence="3" key="1">
    <citation type="submission" date="2018-11" db="EMBL/GenBank/DDBJ databases">
        <title>Complete genome sequence of Paenibacillus sp. ML311-T8.</title>
        <authorList>
            <person name="Nam Y.-D."/>
            <person name="Kang J."/>
            <person name="Chung W.-H."/>
            <person name="Park Y.S."/>
        </authorList>
    </citation>
    <scope>NUCLEOTIDE SEQUENCE [LARGE SCALE GENOMIC DNA]</scope>
    <source>
        <strain evidence="3">ML311-T8</strain>
    </source>
</reference>
<proteinExistence type="predicted"/>
<name>A0A6B8RJR4_9BACL</name>
<dbReference type="GO" id="GO:0016747">
    <property type="term" value="F:acyltransferase activity, transferring groups other than amino-acyl groups"/>
    <property type="evidence" value="ECO:0007669"/>
    <property type="project" value="InterPro"/>
</dbReference>
<dbReference type="EMBL" id="CP034235">
    <property type="protein sequence ID" value="QGQ96067.1"/>
    <property type="molecule type" value="Genomic_DNA"/>
</dbReference>
<dbReference type="Pfam" id="PF00583">
    <property type="entry name" value="Acetyltransf_1"/>
    <property type="match status" value="1"/>
</dbReference>
<dbReference type="KEGG" id="ppsc:EHS13_14870"/>
<feature type="domain" description="N-acetyltransferase" evidence="1">
    <location>
        <begin position="1"/>
        <end position="140"/>
    </location>
</feature>
<dbReference type="OrthoDB" id="9805924at2"/>
<dbReference type="PROSITE" id="PS51186">
    <property type="entry name" value="GNAT"/>
    <property type="match status" value="1"/>
</dbReference>
<keyword evidence="3" id="KW-1185">Reference proteome</keyword>
<dbReference type="CDD" id="cd04301">
    <property type="entry name" value="NAT_SF"/>
    <property type="match status" value="1"/>
</dbReference>
<protein>
    <submittedName>
        <fullName evidence="2">GNAT family N-acetyltransferase</fullName>
    </submittedName>
</protein>